<evidence type="ECO:0000256" key="1">
    <source>
        <dbReference type="ARBA" id="ARBA00001933"/>
    </source>
</evidence>
<dbReference type="GO" id="GO:0005829">
    <property type="term" value="C:cytosol"/>
    <property type="evidence" value="ECO:0007669"/>
    <property type="project" value="TreeGrafter"/>
</dbReference>
<comment type="cofactor">
    <cofactor evidence="1">
        <name>pyridoxal 5'-phosphate</name>
        <dbReference type="ChEBI" id="CHEBI:597326"/>
    </cofactor>
</comment>
<dbReference type="GO" id="GO:0006567">
    <property type="term" value="P:L-threonine catabolic process"/>
    <property type="evidence" value="ECO:0007669"/>
    <property type="project" value="TreeGrafter"/>
</dbReference>
<dbReference type="InterPro" id="IPR001597">
    <property type="entry name" value="ArAA_b-elim_lyase/Thr_aldolase"/>
</dbReference>
<feature type="modified residue" description="N6-(pyridoxal phosphate)lysine" evidence="5">
    <location>
        <position position="182"/>
    </location>
</feature>
<sequence>MRTAMASAQVGDDVYGEDPTVNELESEAASLCGKEAAMFVPSGTMGLMSHCHERGAEVILGDRSHIHLYEQGGIAHLAGIHSRTVRNRPDGTFDLSEVDAKIRCDDVHEPVTRVVCIENTHNEAGGRVLPTGFLHSLRELTTAHRILLHMDGARLFNAAAHLGVEPSELLSYVDSASICLSKGLAAPVGSVVVGSSAFILRARRARKVLGGGWRQAGIVAAAGLVSLREMRHRLTQDHHNARLLAQGLSRLHGEGLSVSVDVDSVETNIFFFRLDPSTTPPRMTAPKLAEALAAPVGGDAEDERPIIRVSAWDEQRIRIVTHYQISEDDVRTVLSAVRRLLSQAAAQRVVVSEAG</sequence>
<dbReference type="InterPro" id="IPR015421">
    <property type="entry name" value="PyrdxlP-dep_Trfase_major"/>
</dbReference>
<comment type="similarity">
    <text evidence="2">Belongs to the threonine aldolase family.</text>
</comment>
<dbReference type="Proteomes" id="UP000041254">
    <property type="component" value="Unassembled WGS sequence"/>
</dbReference>
<dbReference type="GO" id="GO:0006545">
    <property type="term" value="P:glycine biosynthetic process"/>
    <property type="evidence" value="ECO:0007669"/>
    <property type="project" value="TreeGrafter"/>
</dbReference>
<evidence type="ECO:0000256" key="4">
    <source>
        <dbReference type="ARBA" id="ARBA00023239"/>
    </source>
</evidence>
<dbReference type="Pfam" id="PF01212">
    <property type="entry name" value="Beta_elim_lyase"/>
    <property type="match status" value="1"/>
</dbReference>
<dbReference type="InterPro" id="IPR023603">
    <property type="entry name" value="Low_specificity_L-TA-like"/>
</dbReference>
<evidence type="ECO:0000313" key="7">
    <source>
        <dbReference type="EMBL" id="CEM26962.1"/>
    </source>
</evidence>
<keyword evidence="4" id="KW-0456">Lyase</keyword>
<feature type="domain" description="Aromatic amino acid beta-eliminating lyase/threonine aldolase" evidence="6">
    <location>
        <begin position="1"/>
        <end position="269"/>
    </location>
</feature>
<dbReference type="SUPFAM" id="SSF53383">
    <property type="entry name" value="PLP-dependent transferases"/>
    <property type="match status" value="1"/>
</dbReference>
<reference evidence="7 8" key="1">
    <citation type="submission" date="2014-11" db="EMBL/GenBank/DDBJ databases">
        <authorList>
            <person name="Zhu J."/>
            <person name="Qi W."/>
            <person name="Song R."/>
        </authorList>
    </citation>
    <scope>NUCLEOTIDE SEQUENCE [LARGE SCALE GENOMIC DNA]</scope>
</reference>
<evidence type="ECO:0000313" key="8">
    <source>
        <dbReference type="Proteomes" id="UP000041254"/>
    </source>
</evidence>
<dbReference type="Gene3D" id="3.40.640.10">
    <property type="entry name" value="Type I PLP-dependent aspartate aminotransferase-like (Major domain)"/>
    <property type="match status" value="1"/>
</dbReference>
<dbReference type="PhylomeDB" id="A0A0G4GCG3"/>
<dbReference type="STRING" id="1169540.A0A0G4GCG3"/>
<evidence type="ECO:0000259" key="6">
    <source>
        <dbReference type="Pfam" id="PF01212"/>
    </source>
</evidence>
<dbReference type="AlphaFoldDB" id="A0A0G4GCG3"/>
<dbReference type="Gene3D" id="3.90.1150.10">
    <property type="entry name" value="Aspartate Aminotransferase, domain 1"/>
    <property type="match status" value="1"/>
</dbReference>
<dbReference type="FunFam" id="3.40.640.10:FF:000030">
    <property type="entry name" value="Low-specificity L-threonine aldolase"/>
    <property type="match status" value="1"/>
</dbReference>
<gene>
    <name evidence="7" type="ORF">Vbra_22174</name>
</gene>
<keyword evidence="3" id="KW-0663">Pyridoxal phosphate</keyword>
<evidence type="ECO:0000256" key="5">
    <source>
        <dbReference type="PIRSR" id="PIRSR017617-1"/>
    </source>
</evidence>
<dbReference type="GO" id="GO:0008732">
    <property type="term" value="F:L-allo-threonine aldolase activity"/>
    <property type="evidence" value="ECO:0007669"/>
    <property type="project" value="TreeGrafter"/>
</dbReference>
<evidence type="ECO:0000256" key="2">
    <source>
        <dbReference type="ARBA" id="ARBA00006966"/>
    </source>
</evidence>
<protein>
    <recommendedName>
        <fullName evidence="6">Aromatic amino acid beta-eliminating lyase/threonine aldolase domain-containing protein</fullName>
    </recommendedName>
</protein>
<dbReference type="NCBIfam" id="NF041359">
    <property type="entry name" value="GntG_guanitoxin"/>
    <property type="match status" value="1"/>
</dbReference>
<accession>A0A0G4GCG3</accession>
<evidence type="ECO:0000256" key="3">
    <source>
        <dbReference type="ARBA" id="ARBA00022898"/>
    </source>
</evidence>
<dbReference type="PIRSF" id="PIRSF017617">
    <property type="entry name" value="Thr_aldolase"/>
    <property type="match status" value="1"/>
</dbReference>
<dbReference type="OMA" id="MRQTGFM"/>
<dbReference type="InterPro" id="IPR015422">
    <property type="entry name" value="PyrdxlP-dep_Trfase_small"/>
</dbReference>
<dbReference type="PANTHER" id="PTHR48097:SF9">
    <property type="entry name" value="L-THREONINE ALDOLASE"/>
    <property type="match status" value="1"/>
</dbReference>
<dbReference type="OrthoDB" id="10261951at2759"/>
<dbReference type="FunFam" id="3.90.1150.10:FF:000041">
    <property type="entry name" value="Low-specificity L-threonine aldolase"/>
    <property type="match status" value="1"/>
</dbReference>
<dbReference type="InParanoid" id="A0A0G4GCG3"/>
<dbReference type="InterPro" id="IPR015424">
    <property type="entry name" value="PyrdxlP-dep_Trfase"/>
</dbReference>
<dbReference type="VEuPathDB" id="CryptoDB:Vbra_22174"/>
<dbReference type="EMBL" id="CDMY01000624">
    <property type="protein sequence ID" value="CEM26962.1"/>
    <property type="molecule type" value="Genomic_DNA"/>
</dbReference>
<dbReference type="PANTHER" id="PTHR48097">
    <property type="entry name" value="L-THREONINE ALDOLASE-RELATED"/>
    <property type="match status" value="1"/>
</dbReference>
<proteinExistence type="inferred from homology"/>
<keyword evidence="8" id="KW-1185">Reference proteome</keyword>
<organism evidence="7 8">
    <name type="scientific">Vitrella brassicaformis (strain CCMP3155)</name>
    <dbReference type="NCBI Taxonomy" id="1169540"/>
    <lineage>
        <taxon>Eukaryota</taxon>
        <taxon>Sar</taxon>
        <taxon>Alveolata</taxon>
        <taxon>Colpodellida</taxon>
        <taxon>Vitrellaceae</taxon>
        <taxon>Vitrella</taxon>
    </lineage>
</organism>
<name>A0A0G4GCG3_VITBC</name>